<evidence type="ECO:0000259" key="6">
    <source>
        <dbReference type="PROSITE" id="PS50181"/>
    </source>
</evidence>
<organism evidence="8 9">
    <name type="scientific">Ciona intestinalis</name>
    <name type="common">Transparent sea squirt</name>
    <name type="synonym">Ascidia intestinalis</name>
    <dbReference type="NCBI Taxonomy" id="7719"/>
    <lineage>
        <taxon>Eukaryota</taxon>
        <taxon>Metazoa</taxon>
        <taxon>Chordata</taxon>
        <taxon>Tunicata</taxon>
        <taxon>Ascidiacea</taxon>
        <taxon>Phlebobranchia</taxon>
        <taxon>Cionidae</taxon>
        <taxon>Ciona</taxon>
    </lineage>
</organism>
<dbReference type="PROSITE" id="PS51319">
    <property type="entry name" value="TFIIS_N"/>
    <property type="match status" value="1"/>
</dbReference>
<dbReference type="RefSeq" id="XP_009857518.1">
    <property type="nucleotide sequence ID" value="XM_009859216.3"/>
</dbReference>
<dbReference type="GeneID" id="100182348"/>
<dbReference type="InterPro" id="IPR003617">
    <property type="entry name" value="TFIIS/CRSP70_N_sub"/>
</dbReference>
<dbReference type="SMART" id="SM00509">
    <property type="entry name" value="TFS2N"/>
    <property type="match status" value="1"/>
</dbReference>
<feature type="compositionally biased region" description="Basic residues" evidence="5">
    <location>
        <begin position="293"/>
        <end position="306"/>
    </location>
</feature>
<feature type="domain" description="TFIIS N-terminal" evidence="7">
    <location>
        <begin position="6"/>
        <end position="77"/>
    </location>
</feature>
<dbReference type="InterPro" id="IPR051870">
    <property type="entry name" value="Elongin-A_domain"/>
</dbReference>
<dbReference type="InterPro" id="IPR010684">
    <property type="entry name" value="RNA_pol_II_trans_fac_SIII_A"/>
</dbReference>
<feature type="compositionally biased region" description="Basic residues" evidence="5">
    <location>
        <begin position="141"/>
        <end position="150"/>
    </location>
</feature>
<dbReference type="InterPro" id="IPR035441">
    <property type="entry name" value="TFIIS/LEDGF_dom_sf"/>
</dbReference>
<evidence type="ECO:0000313" key="9">
    <source>
        <dbReference type="Proteomes" id="UP000008144"/>
    </source>
</evidence>
<evidence type="ECO:0000256" key="3">
    <source>
        <dbReference type="ARBA" id="ARBA00023242"/>
    </source>
</evidence>
<feature type="region of interest" description="Disordered" evidence="5">
    <location>
        <begin position="187"/>
        <end position="219"/>
    </location>
</feature>
<dbReference type="GeneTree" id="ENSGT00390000002428"/>
<evidence type="ECO:0000256" key="2">
    <source>
        <dbReference type="ARBA" id="ARBA00021346"/>
    </source>
</evidence>
<dbReference type="KEGG" id="cin:100182348"/>
<dbReference type="STRING" id="7719.ENSCINP00000008547"/>
<dbReference type="Gene3D" id="6.10.250.3180">
    <property type="match status" value="1"/>
</dbReference>
<reference evidence="8" key="4">
    <citation type="submission" date="2025-09" db="UniProtKB">
        <authorList>
            <consortium name="Ensembl"/>
        </authorList>
    </citation>
    <scope>IDENTIFICATION</scope>
</reference>
<dbReference type="SUPFAM" id="SSF47676">
    <property type="entry name" value="Conserved domain common to transcription factors TFIIS, elongin A, CRSP70"/>
    <property type="match status" value="1"/>
</dbReference>
<keyword evidence="9" id="KW-1185">Reference proteome</keyword>
<keyword evidence="3 4" id="KW-0539">Nucleus</keyword>
<accession>F6UIM4</accession>
<dbReference type="Gene3D" id="1.20.930.10">
    <property type="entry name" value="Conserved domain common to transcription factors TFIIS, elongin A, CRSP70"/>
    <property type="match status" value="1"/>
</dbReference>
<evidence type="ECO:0000256" key="1">
    <source>
        <dbReference type="ARBA" id="ARBA00004123"/>
    </source>
</evidence>
<feature type="region of interest" description="Disordered" evidence="5">
    <location>
        <begin position="236"/>
        <end position="306"/>
    </location>
</feature>
<dbReference type="Proteomes" id="UP000008144">
    <property type="component" value="Chromosome 2"/>
</dbReference>
<dbReference type="Pfam" id="PF08711">
    <property type="entry name" value="Med26"/>
    <property type="match status" value="1"/>
</dbReference>
<proteinExistence type="predicted"/>
<dbReference type="Ensembl" id="ENSCINT00000008547.3">
    <property type="protein sequence ID" value="ENSCINP00000008547.3"/>
    <property type="gene ID" value="ENSCING00000004138.3"/>
</dbReference>
<protein>
    <recommendedName>
        <fullName evidence="2">Elongin-A</fullName>
    </recommendedName>
</protein>
<dbReference type="EMBL" id="EAAA01001327">
    <property type="status" value="NOT_ANNOTATED_CDS"/>
    <property type="molecule type" value="Genomic_DNA"/>
</dbReference>
<name>F6UIM4_CIOIN</name>
<comment type="subcellular location">
    <subcellularLocation>
        <location evidence="1 4">Nucleus</location>
    </subcellularLocation>
</comment>
<dbReference type="PANTHER" id="PTHR15141">
    <property type="entry name" value="TRANSCRIPTION ELONGATION FACTOR B POLYPEPTIDE 3"/>
    <property type="match status" value="1"/>
</dbReference>
<dbReference type="FunCoup" id="F6UIM4">
    <property type="interactions" value="317"/>
</dbReference>
<reference evidence="9" key="1">
    <citation type="journal article" date="2002" name="Science">
        <title>The draft genome of Ciona intestinalis: insights into chordate and vertebrate origins.</title>
        <authorList>
            <person name="Dehal P."/>
            <person name="Satou Y."/>
            <person name="Campbell R.K."/>
            <person name="Chapman J."/>
            <person name="Degnan B."/>
            <person name="De Tomaso A."/>
            <person name="Davidson B."/>
            <person name="Di Gregorio A."/>
            <person name="Gelpke M."/>
            <person name="Goodstein D.M."/>
            <person name="Harafuji N."/>
            <person name="Hastings K.E."/>
            <person name="Ho I."/>
            <person name="Hotta K."/>
            <person name="Huang W."/>
            <person name="Kawashima T."/>
            <person name="Lemaire P."/>
            <person name="Martinez D."/>
            <person name="Meinertzhagen I.A."/>
            <person name="Necula S."/>
            <person name="Nonaka M."/>
            <person name="Putnam N."/>
            <person name="Rash S."/>
            <person name="Saiga H."/>
            <person name="Satake M."/>
            <person name="Terry A."/>
            <person name="Yamada L."/>
            <person name="Wang H.G."/>
            <person name="Awazu S."/>
            <person name="Azumi K."/>
            <person name="Boore J."/>
            <person name="Branno M."/>
            <person name="Chin-Bow S."/>
            <person name="DeSantis R."/>
            <person name="Doyle S."/>
            <person name="Francino P."/>
            <person name="Keys D.N."/>
            <person name="Haga S."/>
            <person name="Hayashi H."/>
            <person name="Hino K."/>
            <person name="Imai K.S."/>
            <person name="Inaba K."/>
            <person name="Kano S."/>
            <person name="Kobayashi K."/>
            <person name="Kobayashi M."/>
            <person name="Lee B.I."/>
            <person name="Makabe K.W."/>
            <person name="Manohar C."/>
            <person name="Matassi G."/>
            <person name="Medina M."/>
            <person name="Mochizuki Y."/>
            <person name="Mount S."/>
            <person name="Morishita T."/>
            <person name="Miura S."/>
            <person name="Nakayama A."/>
            <person name="Nishizaka S."/>
            <person name="Nomoto H."/>
            <person name="Ohta F."/>
            <person name="Oishi K."/>
            <person name="Rigoutsos I."/>
            <person name="Sano M."/>
            <person name="Sasaki A."/>
            <person name="Sasakura Y."/>
            <person name="Shoguchi E."/>
            <person name="Shin-i T."/>
            <person name="Spagnuolo A."/>
            <person name="Stainier D."/>
            <person name="Suzuki M.M."/>
            <person name="Tassy O."/>
            <person name="Takatori N."/>
            <person name="Tokuoka M."/>
            <person name="Yagi K."/>
            <person name="Yoshizaki F."/>
            <person name="Wada S."/>
            <person name="Zhang C."/>
            <person name="Hyatt P.D."/>
            <person name="Larimer F."/>
            <person name="Detter C."/>
            <person name="Doggett N."/>
            <person name="Glavina T."/>
            <person name="Hawkins T."/>
            <person name="Richardson P."/>
            <person name="Lucas S."/>
            <person name="Kohara Y."/>
            <person name="Levine M."/>
            <person name="Satoh N."/>
            <person name="Rokhsar D.S."/>
        </authorList>
    </citation>
    <scope>NUCLEOTIDE SEQUENCE [LARGE SCALE GENOMIC DNA]</scope>
</reference>
<sequence>MANLVEYVNKYKGRLSVGNEPKVLQRALQKLDEVKMNITLLQETGVGRCVNSLRKDEVVGDYARQIVGKWKHLLTNSPQKSSTSSNQEVVYKQNNQYCDDNKEEEYDPTRNWEMDSTTSPQKFYKASPDGNNEYDPTQNWKMKKNKKKAKQLKDVRRNVYKPATKVTQPGAHGNKKVLNYENSLYVDNHDDNEYDPCKPNVKMNKKKMQREESDQSDADHMEFRNAKTNGFDIKHEVLSDDEETPSANIYKKHAKVRNSRDADVNHGKTSKTKEKYTAKRKSAENDPETSSAKKFKNSEHKHKKKKCKGEDLSFEAFMTMDVAKPKKKKKVAKSKPVIAEKVASSNKVELHLPEIQQTYHPLPRASFDSPTSEKSLHKMTDALAAELHTQRNTKRMQIYSGAKTAYLPKMLSLFDQCMNVLCNNIDYLDVIGVPYDIIKPVLKRCNVEQLYRLEDSNVYLLEDTDELWEKHAMQDFKNQKPQELESWREMYLRLYDAREAKLTKLTHSIQAKVIKAKPLEKRTKLAYVAMGEAKAPRNVIKAQLKYGTAGKKNFQYPSSSNKGTLNSIKQDVRDIRMSVPVGAITAAQVDNQDSLRAKRQAPRVAPMMAKTLKSINKLRFRR</sequence>
<reference evidence="8" key="2">
    <citation type="journal article" date="2008" name="Genome Biol.">
        <title>Improved genome assembly and evidence-based global gene model set for the chordate Ciona intestinalis: new insight into intron and operon populations.</title>
        <authorList>
            <person name="Satou Y."/>
            <person name="Mineta K."/>
            <person name="Ogasawara M."/>
            <person name="Sasakura Y."/>
            <person name="Shoguchi E."/>
            <person name="Ueno K."/>
            <person name="Yamada L."/>
            <person name="Matsumoto J."/>
            <person name="Wasserscheid J."/>
            <person name="Dewar K."/>
            <person name="Wiley G.B."/>
            <person name="Macmil S.L."/>
            <person name="Roe B.A."/>
            <person name="Zeller R.W."/>
            <person name="Hastings K.E."/>
            <person name="Lemaire P."/>
            <person name="Lindquist E."/>
            <person name="Endo T."/>
            <person name="Hotta K."/>
            <person name="Inaba K."/>
        </authorList>
    </citation>
    <scope>NUCLEOTIDE SEQUENCE [LARGE SCALE GENOMIC DNA]</scope>
    <source>
        <strain evidence="8">wild type</strain>
    </source>
</reference>
<dbReference type="AlphaFoldDB" id="F6UIM4"/>
<dbReference type="PROSITE" id="PS50181">
    <property type="entry name" value="FBOX"/>
    <property type="match status" value="1"/>
</dbReference>
<dbReference type="InterPro" id="IPR001810">
    <property type="entry name" value="F-box_dom"/>
</dbReference>
<dbReference type="InterPro" id="IPR017923">
    <property type="entry name" value="TFIIS_N"/>
</dbReference>
<evidence type="ECO:0000259" key="7">
    <source>
        <dbReference type="PROSITE" id="PS51319"/>
    </source>
</evidence>
<feature type="domain" description="F-box" evidence="6">
    <location>
        <begin position="427"/>
        <end position="471"/>
    </location>
</feature>
<feature type="compositionally biased region" description="Basic and acidic residues" evidence="5">
    <location>
        <begin position="258"/>
        <end position="284"/>
    </location>
</feature>
<accession>A0A1W3JFM5</accession>
<dbReference type="OrthoDB" id="21513at2759"/>
<dbReference type="GO" id="GO:0006368">
    <property type="term" value="P:transcription elongation by RNA polymerase II"/>
    <property type="evidence" value="ECO:0007669"/>
    <property type="project" value="InterPro"/>
</dbReference>
<gene>
    <name evidence="8" type="primary">LOC100182348</name>
</gene>
<dbReference type="GO" id="GO:0070449">
    <property type="term" value="C:elongin complex"/>
    <property type="evidence" value="ECO:0007669"/>
    <property type="project" value="InterPro"/>
</dbReference>
<evidence type="ECO:0000256" key="4">
    <source>
        <dbReference type="PROSITE-ProRule" id="PRU00649"/>
    </source>
</evidence>
<dbReference type="InParanoid" id="F6UIM4"/>
<dbReference type="OMA" id="MFLRCEE"/>
<dbReference type="PANTHER" id="PTHR15141:SF76">
    <property type="entry name" value="TRANSCRIPTION ELONGATION FACTOR B POLYPEPTIDE 3"/>
    <property type="match status" value="1"/>
</dbReference>
<reference evidence="8" key="3">
    <citation type="submission" date="2025-08" db="UniProtKB">
        <authorList>
            <consortium name="Ensembl"/>
        </authorList>
    </citation>
    <scope>IDENTIFICATION</scope>
</reference>
<dbReference type="Pfam" id="PF06881">
    <property type="entry name" value="Elongin_A"/>
    <property type="match status" value="1"/>
</dbReference>
<evidence type="ECO:0000256" key="5">
    <source>
        <dbReference type="SAM" id="MobiDB-lite"/>
    </source>
</evidence>
<feature type="compositionally biased region" description="Basic and acidic residues" evidence="5">
    <location>
        <begin position="209"/>
        <end position="219"/>
    </location>
</feature>
<feature type="region of interest" description="Disordered" evidence="5">
    <location>
        <begin position="100"/>
        <end position="152"/>
    </location>
</feature>
<dbReference type="HOGENOM" id="CLU_021679_2_0_1"/>
<evidence type="ECO:0000313" key="8">
    <source>
        <dbReference type="Ensembl" id="ENSCINP00000008547.3"/>
    </source>
</evidence>